<dbReference type="VEuPathDB" id="FungiDB:SPSK_03795"/>
<reference evidence="2 3" key="1">
    <citation type="journal article" date="2014" name="BMC Genomics">
        <title>Comparative genomics of the major fungal agents of human and animal Sporotrichosis: Sporothrix schenckii and Sporothrix brasiliensis.</title>
        <authorList>
            <person name="Teixeira M.M."/>
            <person name="de Almeida L.G."/>
            <person name="Kubitschek-Barreira P."/>
            <person name="Alves F.L."/>
            <person name="Kioshima E.S."/>
            <person name="Abadio A.K."/>
            <person name="Fernandes L."/>
            <person name="Derengowski L.S."/>
            <person name="Ferreira K.S."/>
            <person name="Souza R.C."/>
            <person name="Ruiz J.C."/>
            <person name="de Andrade N.C."/>
            <person name="Paes H.C."/>
            <person name="Nicola A.M."/>
            <person name="Albuquerque P."/>
            <person name="Gerber A.L."/>
            <person name="Martins V.P."/>
            <person name="Peconick L.D."/>
            <person name="Neto A.V."/>
            <person name="Chaucanez C.B."/>
            <person name="Silva P.A."/>
            <person name="Cunha O.L."/>
            <person name="de Oliveira F.F."/>
            <person name="dos Santos T.C."/>
            <person name="Barros A.L."/>
            <person name="Soares M.A."/>
            <person name="de Oliveira L.M."/>
            <person name="Marini M.M."/>
            <person name="Villalobos-Duno H."/>
            <person name="Cunha M.M."/>
            <person name="de Hoog S."/>
            <person name="da Silveira J.F."/>
            <person name="Henrissat B."/>
            <person name="Nino-Vega G.A."/>
            <person name="Cisalpino P.S."/>
            <person name="Mora-Montes H.M."/>
            <person name="Almeida S.R."/>
            <person name="Stajich J.E."/>
            <person name="Lopes-Bezerra L.M."/>
            <person name="Vasconcelos A.T."/>
            <person name="Felipe M.S."/>
        </authorList>
    </citation>
    <scope>NUCLEOTIDE SEQUENCE [LARGE SCALE GENOMIC DNA]</scope>
    <source>
        <strain evidence="2 3">1099-18</strain>
    </source>
</reference>
<evidence type="ECO:0000256" key="1">
    <source>
        <dbReference type="SAM" id="MobiDB-lite"/>
    </source>
</evidence>
<reference evidence="2 3" key="2">
    <citation type="journal article" date="2015" name="Eukaryot. Cell">
        <title>Asexual propagation of a virulent clone complex in a human and feline outbreak of sporotrichosis.</title>
        <authorList>
            <person name="Teixeira Mde M."/>
            <person name="Rodrigues A.M."/>
            <person name="Tsui C.K."/>
            <person name="de Almeida L.G."/>
            <person name="Van Diepeningen A.D."/>
            <person name="van den Ende B.G."/>
            <person name="Fernandes G.F."/>
            <person name="Kano R."/>
            <person name="Hamelin R.C."/>
            <person name="Lopes-Bezerra L.M."/>
            <person name="Vasconcelos A.T."/>
            <person name="de Hoog S."/>
            <person name="de Camargo Z.P."/>
            <person name="Felipe M.S."/>
        </authorList>
    </citation>
    <scope>NUCLEOTIDE SEQUENCE [LARGE SCALE GENOMIC DNA]</scope>
    <source>
        <strain evidence="2 3">1099-18</strain>
    </source>
</reference>
<feature type="region of interest" description="Disordered" evidence="1">
    <location>
        <begin position="56"/>
        <end position="78"/>
    </location>
</feature>
<sequence>MSKRRKFEKHKAPESESGTGRNTRLRVRVPVQCLNGGYWAEVEYAAVMRVEEVAASVEDEEEKKEWNEPKERQANWTL</sequence>
<gene>
    <name evidence="2" type="ORF">SPSK_03795</name>
</gene>
<accession>A0A0F2LXA9</accession>
<feature type="region of interest" description="Disordered" evidence="1">
    <location>
        <begin position="1"/>
        <end position="23"/>
    </location>
</feature>
<feature type="compositionally biased region" description="Basic and acidic residues" evidence="1">
    <location>
        <begin position="63"/>
        <end position="78"/>
    </location>
</feature>
<evidence type="ECO:0000313" key="2">
    <source>
        <dbReference type="EMBL" id="KJR82098.1"/>
    </source>
</evidence>
<dbReference type="KEGG" id="ssck:SPSK_03795"/>
<evidence type="ECO:0000313" key="3">
    <source>
        <dbReference type="Proteomes" id="UP000033710"/>
    </source>
</evidence>
<dbReference type="RefSeq" id="XP_016584774.1">
    <property type="nucleotide sequence ID" value="XM_016730629.1"/>
</dbReference>
<dbReference type="Proteomes" id="UP000033710">
    <property type="component" value="Unassembled WGS sequence"/>
</dbReference>
<proteinExistence type="predicted"/>
<dbReference type="EMBL" id="AXCR01000010">
    <property type="protein sequence ID" value="KJR82098.1"/>
    <property type="molecule type" value="Genomic_DNA"/>
</dbReference>
<comment type="caution">
    <text evidence="2">The sequence shown here is derived from an EMBL/GenBank/DDBJ whole genome shotgun (WGS) entry which is preliminary data.</text>
</comment>
<name>A0A0F2LXA9_SPOSC</name>
<protein>
    <submittedName>
        <fullName evidence="2">Uncharacterized protein</fullName>
    </submittedName>
</protein>
<dbReference type="GeneID" id="27665906"/>
<dbReference type="AlphaFoldDB" id="A0A0F2LXA9"/>
<organism evidence="2 3">
    <name type="scientific">Sporothrix schenckii 1099-18</name>
    <dbReference type="NCBI Taxonomy" id="1397361"/>
    <lineage>
        <taxon>Eukaryota</taxon>
        <taxon>Fungi</taxon>
        <taxon>Dikarya</taxon>
        <taxon>Ascomycota</taxon>
        <taxon>Pezizomycotina</taxon>
        <taxon>Sordariomycetes</taxon>
        <taxon>Sordariomycetidae</taxon>
        <taxon>Ophiostomatales</taxon>
        <taxon>Ophiostomataceae</taxon>
        <taxon>Sporothrix</taxon>
    </lineage>
</organism>